<dbReference type="SUPFAM" id="SSF57850">
    <property type="entry name" value="RING/U-box"/>
    <property type="match status" value="1"/>
</dbReference>
<evidence type="ECO:0000256" key="1">
    <source>
        <dbReference type="ARBA" id="ARBA00022771"/>
    </source>
</evidence>
<dbReference type="SMART" id="SM00184">
    <property type="entry name" value="RING"/>
    <property type="match status" value="1"/>
</dbReference>
<sequence length="510" mass="59647">MDIKDNNSSASTIAHENNSSSKNNDEEPYTASQQLVTNNDVAHKKIDHPSSSSEKTTKSKKKLKANAKDKTTKSTQSINSSQGRWEATNNDLRAKNIQLMNMKMRMLRLSLDSQFKSTHECIQNRISNYLYEYNIIEKIQNTLMPMLGSQLPLDIRKWLEIIEELQRINTIFVQAYREKSVEISSEEYCRDIDDVNLYVPKLPTLPDYNISKLLEDAFQMYSNNFQHSFATPNQIPNSYPPPRSYDLPIFEPSYQNYPQHDHYFPQQQSRESHIPSHNLHYSPTRTHLPTQRATVPRSYDEQDNYWSEQFNKMNTWQQDNAAAALPDRDELFDCLRFRNKDIHEFDLEWGVNQVRKKYNGSLMELPFSVIIDETERLLYHRKNSQLPHYTDNSMRNVSRNLPNHQPQHKTSVPSTSSYVPANVIIKTSTSKKKSWDTIKDKSATFNKSDVEEECVICFEVLRPGIKTSNPTYTLQCKHIFHKKCINNWFKENRSCPTCRKHSVLDDYPPL</sequence>
<reference evidence="6" key="2">
    <citation type="submission" date="2023-03" db="EMBL/GenBank/DDBJ databases">
        <authorList>
            <person name="Inwood S.N."/>
            <person name="Skelly J.G."/>
            <person name="Guhlin J."/>
            <person name="Harrop T.W.R."/>
            <person name="Goldson S.G."/>
            <person name="Dearden P.K."/>
        </authorList>
    </citation>
    <scope>NUCLEOTIDE SEQUENCE</scope>
    <source>
        <strain evidence="6">Irish</strain>
        <tissue evidence="6">Whole body</tissue>
    </source>
</reference>
<reference evidence="6" key="1">
    <citation type="journal article" date="2023" name="bioRxiv">
        <title>Scaffold-level genome assemblies of two parasitoid biocontrol wasps reveal the parthenogenesis mechanism and an associated novel virus.</title>
        <authorList>
            <person name="Inwood S."/>
            <person name="Skelly J."/>
            <person name="Guhlin J."/>
            <person name="Harrop T."/>
            <person name="Goldson S."/>
            <person name="Dearden P."/>
        </authorList>
    </citation>
    <scope>NUCLEOTIDE SEQUENCE</scope>
    <source>
        <strain evidence="6">Irish</strain>
        <tissue evidence="6">Whole body</tissue>
    </source>
</reference>
<proteinExistence type="predicted"/>
<feature type="region of interest" description="Disordered" evidence="4">
    <location>
        <begin position="1"/>
        <end position="89"/>
    </location>
</feature>
<protein>
    <recommendedName>
        <fullName evidence="5">RING-type domain-containing protein</fullName>
    </recommendedName>
</protein>
<dbReference type="GO" id="GO:0008270">
    <property type="term" value="F:zinc ion binding"/>
    <property type="evidence" value="ECO:0007669"/>
    <property type="project" value="UniProtKB-KW"/>
</dbReference>
<evidence type="ECO:0000313" key="6">
    <source>
        <dbReference type="EMBL" id="KAK0169588.1"/>
    </source>
</evidence>
<name>A0AA39FHH6_9HYME</name>
<feature type="compositionally biased region" description="Polar residues" evidence="4">
    <location>
        <begin position="30"/>
        <end position="40"/>
    </location>
</feature>
<evidence type="ECO:0000256" key="4">
    <source>
        <dbReference type="SAM" id="MobiDB-lite"/>
    </source>
</evidence>
<accession>A0AA39FHH6</accession>
<dbReference type="Pfam" id="PF13639">
    <property type="entry name" value="zf-RING_2"/>
    <property type="match status" value="1"/>
</dbReference>
<keyword evidence="1 3" id="KW-0479">Metal-binding</keyword>
<evidence type="ECO:0000256" key="2">
    <source>
        <dbReference type="ARBA" id="ARBA00022833"/>
    </source>
</evidence>
<dbReference type="PANTHER" id="PTHR17550:SF4">
    <property type="entry name" value="E3 UBIQUITIN-PROTEIN LIGASE TTC3"/>
    <property type="match status" value="1"/>
</dbReference>
<dbReference type="PROSITE" id="PS50089">
    <property type="entry name" value="ZF_RING_2"/>
    <property type="match status" value="1"/>
</dbReference>
<dbReference type="AlphaFoldDB" id="A0AA39FHH6"/>
<evidence type="ECO:0000259" key="5">
    <source>
        <dbReference type="PROSITE" id="PS50089"/>
    </source>
</evidence>
<evidence type="ECO:0000256" key="3">
    <source>
        <dbReference type="PROSITE-ProRule" id="PRU00175"/>
    </source>
</evidence>
<dbReference type="PANTHER" id="PTHR17550">
    <property type="entry name" value="E3 UBIQUITIN-PROTEIN LIGASE TTC3"/>
    <property type="match status" value="1"/>
</dbReference>
<feature type="compositionally biased region" description="Polar residues" evidence="4">
    <location>
        <begin position="1"/>
        <end position="15"/>
    </location>
</feature>
<feature type="domain" description="RING-type" evidence="5">
    <location>
        <begin position="454"/>
        <end position="499"/>
    </location>
</feature>
<dbReference type="EMBL" id="JAQQBS010000103">
    <property type="protein sequence ID" value="KAK0169588.1"/>
    <property type="molecule type" value="Genomic_DNA"/>
</dbReference>
<dbReference type="InterPro" id="IPR013083">
    <property type="entry name" value="Znf_RING/FYVE/PHD"/>
</dbReference>
<organism evidence="6 7">
    <name type="scientific">Microctonus aethiopoides</name>
    <dbReference type="NCBI Taxonomy" id="144406"/>
    <lineage>
        <taxon>Eukaryota</taxon>
        <taxon>Metazoa</taxon>
        <taxon>Ecdysozoa</taxon>
        <taxon>Arthropoda</taxon>
        <taxon>Hexapoda</taxon>
        <taxon>Insecta</taxon>
        <taxon>Pterygota</taxon>
        <taxon>Neoptera</taxon>
        <taxon>Endopterygota</taxon>
        <taxon>Hymenoptera</taxon>
        <taxon>Apocrita</taxon>
        <taxon>Ichneumonoidea</taxon>
        <taxon>Braconidae</taxon>
        <taxon>Euphorinae</taxon>
        <taxon>Microctonus</taxon>
    </lineage>
</organism>
<dbReference type="Gene3D" id="3.30.40.10">
    <property type="entry name" value="Zinc/RING finger domain, C3HC4 (zinc finger)"/>
    <property type="match status" value="1"/>
</dbReference>
<gene>
    <name evidence="6" type="ORF">PV328_011856</name>
</gene>
<dbReference type="Proteomes" id="UP001168990">
    <property type="component" value="Unassembled WGS sequence"/>
</dbReference>
<keyword evidence="1 3" id="KW-0863">Zinc-finger</keyword>
<dbReference type="InterPro" id="IPR001841">
    <property type="entry name" value="Znf_RING"/>
</dbReference>
<keyword evidence="2" id="KW-0862">Zinc</keyword>
<feature type="compositionally biased region" description="Polar residues" evidence="4">
    <location>
        <begin position="74"/>
        <end position="89"/>
    </location>
</feature>
<dbReference type="CDD" id="cd16448">
    <property type="entry name" value="RING-H2"/>
    <property type="match status" value="1"/>
</dbReference>
<comment type="caution">
    <text evidence="6">The sequence shown here is derived from an EMBL/GenBank/DDBJ whole genome shotgun (WGS) entry which is preliminary data.</text>
</comment>
<evidence type="ECO:0000313" key="7">
    <source>
        <dbReference type="Proteomes" id="UP001168990"/>
    </source>
</evidence>
<keyword evidence="7" id="KW-1185">Reference proteome</keyword>